<evidence type="ECO:0000256" key="1">
    <source>
        <dbReference type="SAM" id="Phobius"/>
    </source>
</evidence>
<evidence type="ECO:0000313" key="2">
    <source>
        <dbReference type="EMBL" id="CAD6185351.1"/>
    </source>
</evidence>
<proteinExistence type="predicted"/>
<organism evidence="2 3">
    <name type="scientific">Caenorhabditis auriculariae</name>
    <dbReference type="NCBI Taxonomy" id="2777116"/>
    <lineage>
        <taxon>Eukaryota</taxon>
        <taxon>Metazoa</taxon>
        <taxon>Ecdysozoa</taxon>
        <taxon>Nematoda</taxon>
        <taxon>Chromadorea</taxon>
        <taxon>Rhabditida</taxon>
        <taxon>Rhabditina</taxon>
        <taxon>Rhabditomorpha</taxon>
        <taxon>Rhabditoidea</taxon>
        <taxon>Rhabditidae</taxon>
        <taxon>Peloderinae</taxon>
        <taxon>Caenorhabditis</taxon>
    </lineage>
</organism>
<feature type="transmembrane region" description="Helical" evidence="1">
    <location>
        <begin position="49"/>
        <end position="68"/>
    </location>
</feature>
<dbReference type="EMBL" id="CAJGYM010000002">
    <property type="protein sequence ID" value="CAD6185351.1"/>
    <property type="molecule type" value="Genomic_DNA"/>
</dbReference>
<accession>A0A8S1GQW8</accession>
<keyword evidence="1" id="KW-0812">Transmembrane</keyword>
<keyword evidence="1" id="KW-0472">Membrane</keyword>
<gene>
    <name evidence="2" type="ORF">CAUJ_LOCUS1270</name>
</gene>
<evidence type="ECO:0000313" key="3">
    <source>
        <dbReference type="Proteomes" id="UP000835052"/>
    </source>
</evidence>
<keyword evidence="3" id="KW-1185">Reference proteome</keyword>
<comment type="caution">
    <text evidence="2">The sequence shown here is derived from an EMBL/GenBank/DDBJ whole genome shotgun (WGS) entry which is preliminary data.</text>
</comment>
<keyword evidence="1" id="KW-1133">Transmembrane helix</keyword>
<dbReference type="Proteomes" id="UP000835052">
    <property type="component" value="Unassembled WGS sequence"/>
</dbReference>
<name>A0A8S1GQW8_9PELO</name>
<reference evidence="2" key="1">
    <citation type="submission" date="2020-10" db="EMBL/GenBank/DDBJ databases">
        <authorList>
            <person name="Kikuchi T."/>
        </authorList>
    </citation>
    <scope>NUCLEOTIDE SEQUENCE</scope>
    <source>
        <strain evidence="2">NKZ352</strain>
    </source>
</reference>
<sequence>MDSCRLSVTSPMTWTKLNKSCLHCFHPILRNYCPLKRLPDAFRRPAPSVQMGFLSSFFVVFCAVVLLAQGVPFRQSDLETSYIQKRLSNDALIRLMMRNRPNTALNIKRNTDKRSDVERRSFDDDFSNCFLSPVQCMLPNSRK</sequence>
<protein>
    <submittedName>
        <fullName evidence="2">Uncharacterized protein</fullName>
    </submittedName>
</protein>
<dbReference type="OrthoDB" id="5776814at2759"/>
<dbReference type="AlphaFoldDB" id="A0A8S1GQW8"/>